<dbReference type="EMBL" id="NFLJ01000021">
    <property type="protein sequence ID" value="OUQ34009.1"/>
    <property type="molecule type" value="Genomic_DNA"/>
</dbReference>
<keyword evidence="1" id="KW-0812">Transmembrane</keyword>
<keyword evidence="1" id="KW-0472">Membrane</keyword>
<accession>A0A1Y4SVR0</accession>
<dbReference type="RefSeq" id="WP_087358245.1">
    <property type="nucleotide sequence ID" value="NZ_NFLJ01000021.1"/>
</dbReference>
<feature type="transmembrane region" description="Helical" evidence="1">
    <location>
        <begin position="56"/>
        <end position="77"/>
    </location>
</feature>
<reference evidence="2 3" key="1">
    <citation type="journal article" date="2018" name="BMC Genomics">
        <title>Whole genome sequencing and function prediction of 133 gut anaerobes isolated from chicken caecum in pure cultures.</title>
        <authorList>
            <person name="Medvecky M."/>
            <person name="Cejkova D."/>
            <person name="Polansky O."/>
            <person name="Karasova D."/>
            <person name="Kubasova T."/>
            <person name="Cizek A."/>
            <person name="Rychlik I."/>
        </authorList>
    </citation>
    <scope>NUCLEOTIDE SEQUENCE [LARGE SCALE GENOMIC DNA]</scope>
    <source>
        <strain evidence="2 3">An13</strain>
    </source>
</reference>
<dbReference type="AlphaFoldDB" id="A0A1Y4SVR0"/>
<evidence type="ECO:0000256" key="1">
    <source>
        <dbReference type="SAM" id="Phobius"/>
    </source>
</evidence>
<feature type="transmembrane region" description="Helical" evidence="1">
    <location>
        <begin position="115"/>
        <end position="137"/>
    </location>
</feature>
<feature type="transmembrane region" description="Helical" evidence="1">
    <location>
        <begin position="166"/>
        <end position="188"/>
    </location>
</feature>
<organism evidence="2 3">
    <name type="scientific">Massilimicrobiota timonensis</name>
    <dbReference type="NCBI Taxonomy" id="1776392"/>
    <lineage>
        <taxon>Bacteria</taxon>
        <taxon>Bacillati</taxon>
        <taxon>Bacillota</taxon>
        <taxon>Erysipelotrichia</taxon>
        <taxon>Erysipelotrichales</taxon>
        <taxon>Erysipelotrichaceae</taxon>
        <taxon>Massilimicrobiota</taxon>
    </lineage>
</organism>
<sequence>MKEHRFLWKAFLYKEKIFLIVIVFILMLISMFYSFQQSIFSSPGYQQAYPNAGLEFFYSLFRIGTNPFIFILMMLVLPNIMSYDLLNMHQNHAVYPIETRLTRQRFYQEVYIKNMISSFLVVLCLQLGLLIVSHMMLAPIHFQSMTYPEGYYITTQLLCPNECLNLIFFLLLTSLGYALISGLLFSLQSNITNKYVYRCCGVIIGILLVLFPALIQGYLPYPDSAFIIQINNLVALGLEHVRENPFGLSHWSLYILCFLIYAGICYLCFQVLLKRRESHD</sequence>
<evidence type="ECO:0000313" key="3">
    <source>
        <dbReference type="Proteomes" id="UP000195305"/>
    </source>
</evidence>
<proteinExistence type="predicted"/>
<protein>
    <submittedName>
        <fullName evidence="2">Uncharacterized protein</fullName>
    </submittedName>
</protein>
<gene>
    <name evidence="2" type="ORF">B5E75_08100</name>
</gene>
<feature type="transmembrane region" description="Helical" evidence="1">
    <location>
        <begin position="251"/>
        <end position="273"/>
    </location>
</feature>
<name>A0A1Y4SVR0_9FIRM</name>
<dbReference type="OrthoDB" id="1642350at2"/>
<keyword evidence="3" id="KW-1185">Reference proteome</keyword>
<feature type="transmembrane region" description="Helical" evidence="1">
    <location>
        <begin position="195"/>
        <end position="215"/>
    </location>
</feature>
<dbReference type="Proteomes" id="UP000195305">
    <property type="component" value="Unassembled WGS sequence"/>
</dbReference>
<comment type="caution">
    <text evidence="2">The sequence shown here is derived from an EMBL/GenBank/DDBJ whole genome shotgun (WGS) entry which is preliminary data.</text>
</comment>
<feature type="transmembrane region" description="Helical" evidence="1">
    <location>
        <begin position="17"/>
        <end position="36"/>
    </location>
</feature>
<keyword evidence="1" id="KW-1133">Transmembrane helix</keyword>
<evidence type="ECO:0000313" key="2">
    <source>
        <dbReference type="EMBL" id="OUQ34009.1"/>
    </source>
</evidence>